<gene>
    <name evidence="1" type="ORF">ACFQNG_01930</name>
</gene>
<protein>
    <recommendedName>
        <fullName evidence="3">Lipoprotein</fullName>
    </recommendedName>
</protein>
<keyword evidence="2" id="KW-1185">Reference proteome</keyword>
<name>A0ABW2RG71_9BACL</name>
<dbReference type="RefSeq" id="WP_379863123.1">
    <property type="nucleotide sequence ID" value="NZ_JBHTBW010000006.1"/>
</dbReference>
<accession>A0ABW2RG71</accession>
<dbReference type="EMBL" id="JBHTBW010000006">
    <property type="protein sequence ID" value="MFC7439922.1"/>
    <property type="molecule type" value="Genomic_DNA"/>
</dbReference>
<proteinExistence type="predicted"/>
<reference evidence="2" key="1">
    <citation type="journal article" date="2019" name="Int. J. Syst. Evol. Microbiol.">
        <title>The Global Catalogue of Microorganisms (GCM) 10K type strain sequencing project: providing services to taxonomists for standard genome sequencing and annotation.</title>
        <authorList>
            <consortium name="The Broad Institute Genomics Platform"/>
            <consortium name="The Broad Institute Genome Sequencing Center for Infectious Disease"/>
            <person name="Wu L."/>
            <person name="Ma J."/>
        </authorList>
    </citation>
    <scope>NUCLEOTIDE SEQUENCE [LARGE SCALE GENOMIC DNA]</scope>
    <source>
        <strain evidence="2">CGMCC 1.12942</strain>
    </source>
</reference>
<organism evidence="1 2">
    <name type="scientific">Laceyella putida</name>
    <dbReference type="NCBI Taxonomy" id="110101"/>
    <lineage>
        <taxon>Bacteria</taxon>
        <taxon>Bacillati</taxon>
        <taxon>Bacillota</taxon>
        <taxon>Bacilli</taxon>
        <taxon>Bacillales</taxon>
        <taxon>Thermoactinomycetaceae</taxon>
        <taxon>Laceyella</taxon>
    </lineage>
</organism>
<sequence length="118" mass="13801">MAKRWILLCITALILAGCQRFERPTERTGLDKDSHSYSYVSYPETKVKQVAMNVPGVRDVRMEYNGRKIMLMVLPDEEWRPDQYRELANRVYQKVNRASPLNPVHVRVIAPEDWLQGP</sequence>
<dbReference type="Proteomes" id="UP001596500">
    <property type="component" value="Unassembled WGS sequence"/>
</dbReference>
<evidence type="ECO:0000313" key="2">
    <source>
        <dbReference type="Proteomes" id="UP001596500"/>
    </source>
</evidence>
<dbReference type="PROSITE" id="PS51257">
    <property type="entry name" value="PROKAR_LIPOPROTEIN"/>
    <property type="match status" value="1"/>
</dbReference>
<evidence type="ECO:0000313" key="1">
    <source>
        <dbReference type="EMBL" id="MFC7439922.1"/>
    </source>
</evidence>
<comment type="caution">
    <text evidence="1">The sequence shown here is derived from an EMBL/GenBank/DDBJ whole genome shotgun (WGS) entry which is preliminary data.</text>
</comment>
<evidence type="ECO:0008006" key="3">
    <source>
        <dbReference type="Google" id="ProtNLM"/>
    </source>
</evidence>